<evidence type="ECO:0000313" key="5">
    <source>
        <dbReference type="Proteomes" id="UP000092213"/>
    </source>
</evidence>
<dbReference type="Gene3D" id="3.10.20.440">
    <property type="entry name" value="2Fe-2S iron-sulphur cluster binding domain, sarcosine oxidase, alpha subunit, N-terminal domain"/>
    <property type="match status" value="1"/>
</dbReference>
<dbReference type="InterPro" id="IPR042204">
    <property type="entry name" value="2Fe-2S-bd_N"/>
</dbReference>
<evidence type="ECO:0000313" key="3">
    <source>
        <dbReference type="EMBL" id="ANN70469.1"/>
    </source>
</evidence>
<protein>
    <submittedName>
        <fullName evidence="3">NAD(FAD)-dependent dehydrogenase</fullName>
    </submittedName>
</protein>
<keyword evidence="1" id="KW-0560">Oxidoreductase</keyword>
<evidence type="ECO:0000313" key="4">
    <source>
        <dbReference type="Proteomes" id="UP000091897"/>
    </source>
</evidence>
<sequence length="114" mass="12095">MLTKDHETAVSLFVPEASPGAKMVRIRFEGTSLAVPEGVSLASALLMSGVRAFRSTPVSGAPRAPYCMMGVCFECLVEIDGRPGRQSCLVPVREGMVVRRQEGATELDEPGGKG</sequence>
<gene>
    <name evidence="2" type="ORF">BAU06_03225</name>
    <name evidence="3" type="ORF">BAU08_03190</name>
</gene>
<dbReference type="InterPro" id="IPR001041">
    <property type="entry name" value="2Fe-2S_ferredoxin-type"/>
</dbReference>
<proteinExistence type="predicted"/>
<accession>A0A193FE61</accession>
<dbReference type="GO" id="GO:0051536">
    <property type="term" value="F:iron-sulfur cluster binding"/>
    <property type="evidence" value="ECO:0007669"/>
    <property type="project" value="InterPro"/>
</dbReference>
<dbReference type="STRING" id="463025.BAU08_03190"/>
<reference evidence="4 5" key="1">
    <citation type="submission" date="2016-06" db="EMBL/GenBank/DDBJ databases">
        <title>Complete genome sequences of Bordetella bronchialis and Bordetella flabilis.</title>
        <authorList>
            <person name="LiPuma J.J."/>
            <person name="Spilker T."/>
        </authorList>
    </citation>
    <scope>NUCLEOTIDE SEQUENCE [LARGE SCALE GENOMIC DNA]</scope>
    <source>
        <strain evidence="3 5">AU17976</strain>
        <strain evidence="2 4">AU3182</strain>
    </source>
</reference>
<keyword evidence="4" id="KW-1185">Reference proteome</keyword>
<dbReference type="KEGG" id="bbro:BAU06_03225"/>
<dbReference type="RefSeq" id="WP_066344233.1">
    <property type="nucleotide sequence ID" value="NZ_CBCSFJ010000015.1"/>
</dbReference>
<organism evidence="3 5">
    <name type="scientific">Bordetella bronchialis</name>
    <dbReference type="NCBI Taxonomy" id="463025"/>
    <lineage>
        <taxon>Bacteria</taxon>
        <taxon>Pseudomonadati</taxon>
        <taxon>Pseudomonadota</taxon>
        <taxon>Betaproteobacteria</taxon>
        <taxon>Burkholderiales</taxon>
        <taxon>Alcaligenaceae</taxon>
        <taxon>Bordetella</taxon>
    </lineage>
</organism>
<evidence type="ECO:0000256" key="1">
    <source>
        <dbReference type="ARBA" id="ARBA00023002"/>
    </source>
</evidence>
<dbReference type="EMBL" id="CP016171">
    <property type="protein sequence ID" value="ANN70469.1"/>
    <property type="molecule type" value="Genomic_DNA"/>
</dbReference>
<dbReference type="Pfam" id="PF13510">
    <property type="entry name" value="Fer2_4"/>
    <property type="match status" value="1"/>
</dbReference>
<dbReference type="OrthoDB" id="573392at2"/>
<dbReference type="SUPFAM" id="SSF54292">
    <property type="entry name" value="2Fe-2S ferredoxin-like"/>
    <property type="match status" value="1"/>
</dbReference>
<dbReference type="AlphaFoldDB" id="A0A193FE61"/>
<dbReference type="GO" id="GO:0016491">
    <property type="term" value="F:oxidoreductase activity"/>
    <property type="evidence" value="ECO:0007669"/>
    <property type="project" value="UniProtKB-KW"/>
</dbReference>
<dbReference type="CDD" id="cd00207">
    <property type="entry name" value="fer2"/>
    <property type="match status" value="1"/>
</dbReference>
<dbReference type="Proteomes" id="UP000092213">
    <property type="component" value="Chromosome"/>
</dbReference>
<evidence type="ECO:0000313" key="2">
    <source>
        <dbReference type="EMBL" id="ANN65439.1"/>
    </source>
</evidence>
<dbReference type="EMBL" id="CP016170">
    <property type="protein sequence ID" value="ANN65439.1"/>
    <property type="molecule type" value="Genomic_DNA"/>
</dbReference>
<name>A0A193FE61_9BORD</name>
<dbReference type="Proteomes" id="UP000091897">
    <property type="component" value="Chromosome"/>
</dbReference>
<dbReference type="InterPro" id="IPR036010">
    <property type="entry name" value="2Fe-2S_ferredoxin-like_sf"/>
</dbReference>